<dbReference type="Proteomes" id="UP000313066">
    <property type="component" value="Unassembled WGS sequence"/>
</dbReference>
<feature type="transmembrane region" description="Helical" evidence="2">
    <location>
        <begin position="110"/>
        <end position="133"/>
    </location>
</feature>
<keyword evidence="2" id="KW-1133">Transmembrane helix</keyword>
<keyword evidence="2" id="KW-0812">Transmembrane</keyword>
<feature type="transmembrane region" description="Helical" evidence="2">
    <location>
        <begin position="419"/>
        <end position="440"/>
    </location>
</feature>
<feature type="transmembrane region" description="Helical" evidence="2">
    <location>
        <begin position="452"/>
        <end position="470"/>
    </location>
</feature>
<dbReference type="InterPro" id="IPR018650">
    <property type="entry name" value="STSV1_Orf64"/>
</dbReference>
<evidence type="ECO:0000313" key="3">
    <source>
        <dbReference type="EMBL" id="KAB8183200.1"/>
    </source>
</evidence>
<keyword evidence="2" id="KW-0472">Membrane</keyword>
<sequence>MEAFPGIRPYRPFPPGGPTLLLVITGTATSGQPAEEPPRRGSDPDDTLEAAAVDGTAVAEPGDTAGTRAAGEAEPGDIAGATAAVEPEERPDGAAAPHPAARFLRSNRHLIAVSVLCALSSALNWTLSLLRFAHFQVATYDLVIFDQAVRGYSHFSAPTVPLRGVTGGFGMDYMQLADHFSPILAVLAPLYWLHDGPETLLVAQAVLFALAIPFVWMFTRRVLGTPHAYLVSVAYAISWPIAQATAVEFHEVAFVPLLSAIAIERLHAGRRLPGLLAVLGLLLTKEDLGLMVAGIGVWLFFTGQRRLGAGLAFTGVAVFEVVRKFVIPLAGGNPAYYTRYSKLGEDLPQMLWSAVTRPHAFVAMLFDDHSKWDTWGLLLWPALFLCLLSPLVLAALPLILERLLADSDNWWSTGWHYDAFVVVILLMAGVDGAARLIRWLERRGVPRPGHGLRLAYAAAVFAVAVTTVPYRPFDNLMSPDFYHPDPRTEAREQAMSMVPDGVVVEATDDFGARLSGRTTVLWWDYQKRGTPWIVASVNNDLRGVVNSYLNEGYELRLDREDIVVLHRIGA</sequence>
<dbReference type="AlphaFoldDB" id="A0A5N6BS73"/>
<feature type="transmembrane region" description="Helical" evidence="2">
    <location>
        <begin position="200"/>
        <end position="219"/>
    </location>
</feature>
<protein>
    <submittedName>
        <fullName evidence="3">DUF2079 domain-containing protein</fullName>
    </submittedName>
</protein>
<evidence type="ECO:0000256" key="1">
    <source>
        <dbReference type="SAM" id="MobiDB-lite"/>
    </source>
</evidence>
<reference evidence="3 4" key="1">
    <citation type="submission" date="2019-10" db="EMBL/GenBank/DDBJ databases">
        <title>Nonomuraea sp. nov., isolated from Phyllanthus amarus.</title>
        <authorList>
            <person name="Klykleung N."/>
            <person name="Tanasupawat S."/>
        </authorList>
    </citation>
    <scope>NUCLEOTIDE SEQUENCE [LARGE SCALE GENOMIC DNA]</scope>
    <source>
        <strain evidence="3 4">CR1-09</strain>
    </source>
</reference>
<comment type="caution">
    <text evidence="3">The sequence shown here is derived from an EMBL/GenBank/DDBJ whole genome shotgun (WGS) entry which is preliminary data.</text>
</comment>
<dbReference type="EMBL" id="VDMA02000011">
    <property type="protein sequence ID" value="KAB8183200.1"/>
    <property type="molecule type" value="Genomic_DNA"/>
</dbReference>
<feature type="region of interest" description="Disordered" evidence="1">
    <location>
        <begin position="27"/>
        <end position="77"/>
    </location>
</feature>
<keyword evidence="4" id="KW-1185">Reference proteome</keyword>
<dbReference type="Pfam" id="PF09852">
    <property type="entry name" value="DUF2079"/>
    <property type="match status" value="1"/>
</dbReference>
<accession>A0A5N6BS73</accession>
<gene>
    <name evidence="3" type="ORF">FH610_022065</name>
</gene>
<evidence type="ECO:0000256" key="2">
    <source>
        <dbReference type="SAM" id="Phobius"/>
    </source>
</evidence>
<proteinExistence type="predicted"/>
<evidence type="ECO:0000313" key="4">
    <source>
        <dbReference type="Proteomes" id="UP000313066"/>
    </source>
</evidence>
<organism evidence="3 4">
    <name type="scientific">Microbispora catharanthi</name>
    <dbReference type="NCBI Taxonomy" id="1712871"/>
    <lineage>
        <taxon>Bacteria</taxon>
        <taxon>Bacillati</taxon>
        <taxon>Actinomycetota</taxon>
        <taxon>Actinomycetes</taxon>
        <taxon>Streptosporangiales</taxon>
        <taxon>Streptosporangiaceae</taxon>
        <taxon>Microbispora</taxon>
    </lineage>
</organism>
<name>A0A5N6BS73_9ACTN</name>
<feature type="transmembrane region" description="Helical" evidence="2">
    <location>
        <begin position="378"/>
        <end position="399"/>
    </location>
</feature>